<reference evidence="1" key="1">
    <citation type="submission" date="2019-11" db="EMBL/GenBank/DDBJ databases">
        <authorList>
            <person name="Feng L."/>
        </authorList>
    </citation>
    <scope>NUCLEOTIDE SEQUENCE</scope>
    <source>
        <strain evidence="1">CUreolyticusLFYP111</strain>
    </source>
</reference>
<protein>
    <submittedName>
        <fullName evidence="1">Cytochrome c-type protein TorC</fullName>
    </submittedName>
</protein>
<dbReference type="AlphaFoldDB" id="A0A6N2SG61"/>
<gene>
    <name evidence="1" type="primary">torC_1</name>
    <name evidence="1" type="ORF">CULFYP111_00883</name>
</gene>
<accession>A0A6N2SG61</accession>
<evidence type="ECO:0000313" key="1">
    <source>
        <dbReference type="EMBL" id="VYS91929.1"/>
    </source>
</evidence>
<sequence length="184" mass="20887">MKKILIFVFACAFAFANEIVYSDVVKSLYADKSDKKAIGRLLPTAPVEILEKDGDMLKIKIEGYIQDDVSEAIYFSEGKRILNAAFGKNTAIDVKVLEKGAWSKVSVEAYTDNKDFYKELKPIMDRAAGIYTESCSMCHALHNINEYNANQWPSILKSMLSRTVMDKKDRFLVSQYLQKTTTKE</sequence>
<proteinExistence type="predicted"/>
<organism evidence="1">
    <name type="scientific">Campylobacter ureolyticus</name>
    <dbReference type="NCBI Taxonomy" id="827"/>
    <lineage>
        <taxon>Bacteria</taxon>
        <taxon>Pseudomonadati</taxon>
        <taxon>Campylobacterota</taxon>
        <taxon>Epsilonproteobacteria</taxon>
        <taxon>Campylobacterales</taxon>
        <taxon>Campylobacteraceae</taxon>
        <taxon>Campylobacter</taxon>
    </lineage>
</organism>
<dbReference type="EMBL" id="CACRSK010000002">
    <property type="protein sequence ID" value="VYS91929.1"/>
    <property type="molecule type" value="Genomic_DNA"/>
</dbReference>
<name>A0A6N2SG61_9BACT</name>
<dbReference type="RefSeq" id="WP_156847259.1">
    <property type="nucleotide sequence ID" value="NZ_CACRSK010000002.1"/>
</dbReference>